<keyword evidence="4" id="KW-1185">Reference proteome</keyword>
<evidence type="ECO:0000313" key="3">
    <source>
        <dbReference type="EMBL" id="MDL5056088.1"/>
    </source>
</evidence>
<dbReference type="EMBL" id="JASVEJ010000004">
    <property type="protein sequence ID" value="MDL5056088.1"/>
    <property type="molecule type" value="Genomic_DNA"/>
</dbReference>
<comment type="caution">
    <text evidence="3">The sequence shown here is derived from an EMBL/GenBank/DDBJ whole genome shotgun (WGS) entry which is preliminary data.</text>
</comment>
<accession>A0ABT7LVP1</accession>
<feature type="domain" description="Endonuclease GajA/Old nuclease/RecF-like AAA" evidence="2">
    <location>
        <begin position="1"/>
        <end position="159"/>
    </location>
</feature>
<dbReference type="Pfam" id="PF13175">
    <property type="entry name" value="AAA_15"/>
    <property type="match status" value="1"/>
</dbReference>
<protein>
    <submittedName>
        <fullName evidence="3">AAA family ATPase</fullName>
    </submittedName>
</protein>
<reference evidence="3 4" key="1">
    <citation type="submission" date="2023-06" db="EMBL/GenBank/DDBJ databases">
        <title>Whole genome sequence of Oscillatoria calcuttensis NRMC-F 0142.</title>
        <authorList>
            <person name="Shakena Fathima T."/>
            <person name="Muralitharan G."/>
            <person name="Thajuddin N."/>
        </authorList>
    </citation>
    <scope>NUCLEOTIDE SEQUENCE [LARGE SCALE GENOMIC DNA]</scope>
    <source>
        <strain evidence="3 4">NRMC-F 0142</strain>
    </source>
</reference>
<name>A0ABT7LVP1_9CYAN</name>
<dbReference type="InterPro" id="IPR027417">
    <property type="entry name" value="P-loop_NTPase"/>
</dbReference>
<dbReference type="InterPro" id="IPR041685">
    <property type="entry name" value="AAA_GajA/Old/RecF-like"/>
</dbReference>
<gene>
    <name evidence="3" type="ORF">QQ055_01175</name>
</gene>
<dbReference type="Proteomes" id="UP001230986">
    <property type="component" value="Unassembled WGS sequence"/>
</dbReference>
<dbReference type="PANTHER" id="PTHR32182:SF25">
    <property type="entry name" value="SLR1056 PROTEIN"/>
    <property type="match status" value="1"/>
</dbReference>
<evidence type="ECO:0000313" key="4">
    <source>
        <dbReference type="Proteomes" id="UP001230986"/>
    </source>
</evidence>
<dbReference type="Gene3D" id="3.40.50.300">
    <property type="entry name" value="P-loop containing nucleotide triphosphate hydrolases"/>
    <property type="match status" value="1"/>
</dbReference>
<organism evidence="3 4">
    <name type="scientific">Geitlerinema calcuttense NRMC-F 0142</name>
    <dbReference type="NCBI Taxonomy" id="2922238"/>
    <lineage>
        <taxon>Bacteria</taxon>
        <taxon>Bacillati</taxon>
        <taxon>Cyanobacteriota</taxon>
        <taxon>Cyanophyceae</taxon>
        <taxon>Geitlerinematales</taxon>
        <taxon>Geitlerinemataceae</taxon>
        <taxon>Geitlerinema</taxon>
    </lineage>
</organism>
<dbReference type="SUPFAM" id="SSF52540">
    <property type="entry name" value="P-loop containing nucleoside triphosphate hydrolases"/>
    <property type="match status" value="1"/>
</dbReference>
<sequence length="189" mass="22138">MQIVSIKIKNYRVFESLEIKNIPAFCVIIGANGTGKSTLFDIFGFLRDALKNNIRQALQVRGGFDEVVTRGKKEEDIEIELKFRMKIVDTERLVTYQLIIGKEQKRPVIKREILRYKRGEYGSPYHFLDFRKGQVYVITNEENFEQTDEELEREEQQLESQDILAIKGLGQFQRFKAKLFNVLNLTPNL</sequence>
<keyword evidence="1" id="KW-0175">Coiled coil</keyword>
<dbReference type="PANTHER" id="PTHR32182">
    <property type="entry name" value="DNA REPLICATION AND REPAIR PROTEIN RECF"/>
    <property type="match status" value="1"/>
</dbReference>
<feature type="coiled-coil region" evidence="1">
    <location>
        <begin position="137"/>
        <end position="164"/>
    </location>
</feature>
<proteinExistence type="predicted"/>
<evidence type="ECO:0000259" key="2">
    <source>
        <dbReference type="Pfam" id="PF13175"/>
    </source>
</evidence>
<evidence type="ECO:0000256" key="1">
    <source>
        <dbReference type="SAM" id="Coils"/>
    </source>
</evidence>